<dbReference type="GO" id="GO:0007005">
    <property type="term" value="P:mitochondrion organization"/>
    <property type="evidence" value="ECO:0007669"/>
    <property type="project" value="TreeGrafter"/>
</dbReference>
<dbReference type="Gene3D" id="3.40.50.300">
    <property type="entry name" value="P-loop containing nucleotide triphosphate hydrolases"/>
    <property type="match status" value="1"/>
</dbReference>
<evidence type="ECO:0000256" key="1">
    <source>
        <dbReference type="ARBA" id="ARBA00004436"/>
    </source>
</evidence>
<dbReference type="InterPro" id="IPR027417">
    <property type="entry name" value="P-loop_NTPase"/>
</dbReference>
<dbReference type="AlphaFoldDB" id="D8LE55"/>
<keyword evidence="3" id="KW-1135">Mitochondrion nucleoid</keyword>
<comment type="subcellular location">
    <subcellularLocation>
        <location evidence="1">Mitochondrion matrix</location>
        <location evidence="1">Mitochondrion nucleoid</location>
    </subcellularLocation>
</comment>
<dbReference type="PANTHER" id="PTHR23075:SF0">
    <property type="entry name" value="ATPASE FAMILY AAA DOMAIN-CONTAINING PROTEIN 3"/>
    <property type="match status" value="1"/>
</dbReference>
<name>D8LE55_ECTSI</name>
<organism evidence="6 7">
    <name type="scientific">Ectocarpus siliculosus</name>
    <name type="common">Brown alga</name>
    <name type="synonym">Conferva siliculosa</name>
    <dbReference type="NCBI Taxonomy" id="2880"/>
    <lineage>
        <taxon>Eukaryota</taxon>
        <taxon>Sar</taxon>
        <taxon>Stramenopiles</taxon>
        <taxon>Ochrophyta</taxon>
        <taxon>PX clade</taxon>
        <taxon>Phaeophyceae</taxon>
        <taxon>Ectocarpales</taxon>
        <taxon>Ectocarpaceae</taxon>
        <taxon>Ectocarpus</taxon>
    </lineage>
</organism>
<dbReference type="GO" id="GO:0042645">
    <property type="term" value="C:mitochondrial nucleoid"/>
    <property type="evidence" value="ECO:0007669"/>
    <property type="project" value="UniProtKB-SubCell"/>
</dbReference>
<dbReference type="EMBL" id="FN649760">
    <property type="protein sequence ID" value="CBN74127.1"/>
    <property type="molecule type" value="Genomic_DNA"/>
</dbReference>
<keyword evidence="3" id="KW-0496">Mitochondrion</keyword>
<keyword evidence="4" id="KW-0067">ATP-binding</keyword>
<accession>D8LE55</accession>
<dbReference type="PANTHER" id="PTHR23075">
    <property type="entry name" value="PUTATIVE ATP-ASE"/>
    <property type="match status" value="1"/>
</dbReference>
<comment type="similarity">
    <text evidence="4">Belongs to the AAA ATPase family.</text>
</comment>
<dbReference type="SUPFAM" id="SSF52540">
    <property type="entry name" value="P-loop containing nucleoside triphosphate hydrolases"/>
    <property type="match status" value="1"/>
</dbReference>
<dbReference type="GO" id="GO:0005524">
    <property type="term" value="F:ATP binding"/>
    <property type="evidence" value="ECO:0007669"/>
    <property type="project" value="UniProtKB-KW"/>
</dbReference>
<dbReference type="eggNOG" id="KOG0742">
    <property type="taxonomic scope" value="Eukaryota"/>
</dbReference>
<feature type="domain" description="AAA+ ATPase" evidence="5">
    <location>
        <begin position="261"/>
        <end position="394"/>
    </location>
</feature>
<reference evidence="6 7" key="1">
    <citation type="journal article" date="2010" name="Nature">
        <title>The Ectocarpus genome and the independent evolution of multicellularity in brown algae.</title>
        <authorList>
            <person name="Cock J.M."/>
            <person name="Sterck L."/>
            <person name="Rouze P."/>
            <person name="Scornet D."/>
            <person name="Allen A.E."/>
            <person name="Amoutzias G."/>
            <person name="Anthouard V."/>
            <person name="Artiguenave F."/>
            <person name="Aury J.M."/>
            <person name="Badger J.H."/>
            <person name="Beszteri B."/>
            <person name="Billiau K."/>
            <person name="Bonnet E."/>
            <person name="Bothwell J.H."/>
            <person name="Bowler C."/>
            <person name="Boyen C."/>
            <person name="Brownlee C."/>
            <person name="Carrano C.J."/>
            <person name="Charrier B."/>
            <person name="Cho G.Y."/>
            <person name="Coelho S.M."/>
            <person name="Collen J."/>
            <person name="Corre E."/>
            <person name="Da Silva C."/>
            <person name="Delage L."/>
            <person name="Delaroque N."/>
            <person name="Dittami S.M."/>
            <person name="Doulbeau S."/>
            <person name="Elias M."/>
            <person name="Farnham G."/>
            <person name="Gachon C.M."/>
            <person name="Gschloessl B."/>
            <person name="Heesch S."/>
            <person name="Jabbari K."/>
            <person name="Jubin C."/>
            <person name="Kawai H."/>
            <person name="Kimura K."/>
            <person name="Kloareg B."/>
            <person name="Kupper F.C."/>
            <person name="Lang D."/>
            <person name="Le Bail A."/>
            <person name="Leblanc C."/>
            <person name="Lerouge P."/>
            <person name="Lohr M."/>
            <person name="Lopez P.J."/>
            <person name="Martens C."/>
            <person name="Maumus F."/>
            <person name="Michel G."/>
            <person name="Miranda-Saavedra D."/>
            <person name="Morales J."/>
            <person name="Moreau H."/>
            <person name="Motomura T."/>
            <person name="Nagasato C."/>
            <person name="Napoli C.A."/>
            <person name="Nelson D.R."/>
            <person name="Nyvall-Collen P."/>
            <person name="Peters A.F."/>
            <person name="Pommier C."/>
            <person name="Potin P."/>
            <person name="Poulain J."/>
            <person name="Quesneville H."/>
            <person name="Read B."/>
            <person name="Rensing S.A."/>
            <person name="Ritter A."/>
            <person name="Rousvoal S."/>
            <person name="Samanta M."/>
            <person name="Samson G."/>
            <person name="Schroeder D.C."/>
            <person name="Segurens B."/>
            <person name="Strittmatter M."/>
            <person name="Tonon T."/>
            <person name="Tregear J.W."/>
            <person name="Valentin K."/>
            <person name="von Dassow P."/>
            <person name="Yamagishi T."/>
            <person name="Van de Peer Y."/>
            <person name="Wincker P."/>
        </authorList>
    </citation>
    <scope>NUCLEOTIDE SEQUENCE [LARGE SCALE GENOMIC DNA]</scope>
    <source>
        <strain evidence="7">Ec32 / CCAP1310/4</strain>
    </source>
</reference>
<dbReference type="STRING" id="2880.D8LE55"/>
<evidence type="ECO:0000259" key="5">
    <source>
        <dbReference type="SMART" id="SM00382"/>
    </source>
</evidence>
<dbReference type="InterPro" id="IPR003593">
    <property type="entry name" value="AAA+_ATPase"/>
</dbReference>
<evidence type="ECO:0000256" key="2">
    <source>
        <dbReference type="ARBA" id="ARBA00023054"/>
    </source>
</evidence>
<evidence type="ECO:0000256" key="3">
    <source>
        <dbReference type="ARBA" id="ARBA00023271"/>
    </source>
</evidence>
<dbReference type="Pfam" id="PF00004">
    <property type="entry name" value="AAA"/>
    <property type="match status" value="1"/>
</dbReference>
<dbReference type="PROSITE" id="PS00674">
    <property type="entry name" value="AAA"/>
    <property type="match status" value="1"/>
</dbReference>
<dbReference type="GO" id="GO:0016887">
    <property type="term" value="F:ATP hydrolysis activity"/>
    <property type="evidence" value="ECO:0007669"/>
    <property type="project" value="InterPro"/>
</dbReference>
<evidence type="ECO:0000313" key="7">
    <source>
        <dbReference type="Proteomes" id="UP000002630"/>
    </source>
</evidence>
<evidence type="ECO:0000256" key="4">
    <source>
        <dbReference type="RuleBase" id="RU003651"/>
    </source>
</evidence>
<keyword evidence="7" id="KW-1185">Reference proteome</keyword>
<proteinExistence type="inferred from homology"/>
<dbReference type="GO" id="GO:0008270">
    <property type="term" value="F:zinc ion binding"/>
    <property type="evidence" value="ECO:0007669"/>
    <property type="project" value="TreeGrafter"/>
</dbReference>
<keyword evidence="2" id="KW-0175">Coiled coil</keyword>
<keyword evidence="4" id="KW-0547">Nucleotide-binding</keyword>
<dbReference type="OrthoDB" id="199596at2759"/>
<dbReference type="InParanoid" id="D8LE55"/>
<evidence type="ECO:0000313" key="6">
    <source>
        <dbReference type="EMBL" id="CBN74127.1"/>
    </source>
</evidence>
<dbReference type="InterPro" id="IPR003959">
    <property type="entry name" value="ATPase_AAA_core"/>
</dbReference>
<sequence>MDLEQEMEAQKRQMDIERVQAEVEAKFAAEQQNEDVMLRKIQAQVINTKTYAFILGLAKDTWCRCLFLLNRRLACTLLGRNPVDSNGFGNMRTEVTSSLPSESLGEEDRRRTQEAINTVLAHLASAVYGLVSDPRRALTLTSWLLGLLAGYMVLKEGTLLLRQLLETYLGKPSLVRETSRVGTLRSTNHRLLHAAKCLVRFICEKAGKASLEGEGWSPKRTRSGREEAVNAFRDVVLAPDLKEQVLSLAVATRNSKRNGAPYRHLLLYGPPGTGKTMVAKRLAACSGMDCAVMSGGDVAPLGKNAVTELHSLFRWAAKSPRGLLLFIDEAEAFLGKRSRPDMSEGTRNALNALLYNTGSASRRLMMVLATNRAEDLDEAVLDRMDDSLLFPIPDRKSRAQLLVQYFHKYCATGKDGRSIGAGWGLSSKISGWWRGSSAEGLTIDVGVDERLVKGLAEEVQGFSGREVEKLMLGVQSCAYGSEDGVVTADMIKRVATQKAKEHGAKVKMRAATEH</sequence>
<dbReference type="SMART" id="SM00382">
    <property type="entry name" value="AAA"/>
    <property type="match status" value="1"/>
</dbReference>
<dbReference type="InterPro" id="IPR003960">
    <property type="entry name" value="ATPase_AAA_CS"/>
</dbReference>
<dbReference type="Proteomes" id="UP000002630">
    <property type="component" value="Unassembled WGS sequence"/>
</dbReference>
<gene>
    <name evidence="6" type="ORF">Esi_0013_0017</name>
</gene>
<protein>
    <recommendedName>
        <fullName evidence="5">AAA+ ATPase domain-containing protein</fullName>
    </recommendedName>
</protein>